<proteinExistence type="inferred from homology"/>
<feature type="domain" description="Quercetin 2,3-dioxygenase C-terminal cupin" evidence="5">
    <location>
        <begin position="176"/>
        <end position="242"/>
    </location>
</feature>
<organism evidence="6 7">
    <name type="scientific">Gordonia polyisoprenivorans</name>
    <dbReference type="NCBI Taxonomy" id="84595"/>
    <lineage>
        <taxon>Bacteria</taxon>
        <taxon>Bacillati</taxon>
        <taxon>Actinomycetota</taxon>
        <taxon>Actinomycetes</taxon>
        <taxon>Mycobacteriales</taxon>
        <taxon>Gordoniaceae</taxon>
        <taxon>Gordonia</taxon>
    </lineage>
</organism>
<feature type="domain" description="Pirin N-terminal" evidence="4">
    <location>
        <begin position="21"/>
        <end position="128"/>
    </location>
</feature>
<sequence>MTTTEHTIRVIRSDDRHRWDNEWLTSLQSFPATGNFDLVGNAHGVLLVNNDDTVDAAEGFDTHEHTDVEIITWVVDGALHHRDSRGNSGILTPGVVQRMTAGTGITHSERNAATRTERTRLRVVQMWVATEYAGHEPEYAETDVTSALSTGELVPIVSGLDRDRHSGALSLPNPYAALHAARMTADTSVMLPGSRFGHLYVVRGSVAFDGTPLTDGDAARLTDAGDVSVTATEDAEILYWEMHTGF</sequence>
<dbReference type="Proteomes" id="UP000563898">
    <property type="component" value="Unassembled WGS sequence"/>
</dbReference>
<dbReference type="Pfam" id="PF02678">
    <property type="entry name" value="Pirin"/>
    <property type="match status" value="1"/>
</dbReference>
<dbReference type="PANTHER" id="PTHR43212:SF3">
    <property type="entry name" value="QUERCETIN 2,3-DIOXYGENASE"/>
    <property type="match status" value="1"/>
</dbReference>
<dbReference type="InterPro" id="IPR011051">
    <property type="entry name" value="RmlC_Cupin_sf"/>
</dbReference>
<evidence type="ECO:0000256" key="1">
    <source>
        <dbReference type="ARBA" id="ARBA00008416"/>
    </source>
</evidence>
<feature type="binding site" evidence="2">
    <location>
        <position position="107"/>
    </location>
    <ligand>
        <name>Fe cation</name>
        <dbReference type="ChEBI" id="CHEBI:24875"/>
    </ligand>
</feature>
<dbReference type="InterPro" id="IPR003829">
    <property type="entry name" value="Pirin_N_dom"/>
</dbReference>
<feature type="binding site" evidence="2">
    <location>
        <position position="109"/>
    </location>
    <ligand>
        <name>Fe cation</name>
        <dbReference type="ChEBI" id="CHEBI:24875"/>
    </ligand>
</feature>
<evidence type="ECO:0000313" key="6">
    <source>
        <dbReference type="EMBL" id="NKY03974.1"/>
    </source>
</evidence>
<evidence type="ECO:0000259" key="4">
    <source>
        <dbReference type="Pfam" id="PF02678"/>
    </source>
</evidence>
<comment type="similarity">
    <text evidence="1 3">Belongs to the pirin family.</text>
</comment>
<dbReference type="EMBL" id="JAAXPC010000013">
    <property type="protein sequence ID" value="NKY03974.1"/>
    <property type="molecule type" value="Genomic_DNA"/>
</dbReference>
<accession>A0A846WQT7</accession>
<dbReference type="GO" id="GO:0046872">
    <property type="term" value="F:metal ion binding"/>
    <property type="evidence" value="ECO:0007669"/>
    <property type="project" value="UniProtKB-KW"/>
</dbReference>
<dbReference type="PANTHER" id="PTHR43212">
    <property type="entry name" value="QUERCETIN 2,3-DIOXYGENASE"/>
    <property type="match status" value="1"/>
</dbReference>
<dbReference type="RefSeq" id="WP_035728274.1">
    <property type="nucleotide sequence ID" value="NZ_JAAXPC010000013.1"/>
</dbReference>
<comment type="cofactor">
    <cofactor evidence="2">
        <name>Fe cation</name>
        <dbReference type="ChEBI" id="CHEBI:24875"/>
    </cofactor>
    <text evidence="2">Binds 1 Fe cation per subunit.</text>
</comment>
<evidence type="ECO:0000313" key="7">
    <source>
        <dbReference type="Proteomes" id="UP000563898"/>
    </source>
</evidence>
<reference evidence="6 7" key="1">
    <citation type="submission" date="2020-04" db="EMBL/GenBank/DDBJ databases">
        <title>MicrobeNet Type strains.</title>
        <authorList>
            <person name="Nicholson A.C."/>
        </authorList>
    </citation>
    <scope>NUCLEOTIDE SEQUENCE [LARGE SCALE GENOMIC DNA]</scope>
    <source>
        <strain evidence="6 7">ATCC BAA-14</strain>
    </source>
</reference>
<gene>
    <name evidence="6" type="ORF">HGA05_20600</name>
</gene>
<dbReference type="InterPro" id="IPR041602">
    <property type="entry name" value="Quercetinase_C"/>
</dbReference>
<dbReference type="PIRSF" id="PIRSF006232">
    <property type="entry name" value="Pirin"/>
    <property type="match status" value="1"/>
</dbReference>
<dbReference type="InterPro" id="IPR012093">
    <property type="entry name" value="Pirin"/>
</dbReference>
<evidence type="ECO:0000256" key="2">
    <source>
        <dbReference type="PIRSR" id="PIRSR006232-1"/>
    </source>
</evidence>
<comment type="caution">
    <text evidence="6">The sequence shown here is derived from an EMBL/GenBank/DDBJ whole genome shotgun (WGS) entry which is preliminary data.</text>
</comment>
<evidence type="ECO:0000256" key="3">
    <source>
        <dbReference type="RuleBase" id="RU003457"/>
    </source>
</evidence>
<name>A0A846WQT7_9ACTN</name>
<feature type="binding site" evidence="2">
    <location>
        <position position="63"/>
    </location>
    <ligand>
        <name>Fe cation</name>
        <dbReference type="ChEBI" id="CHEBI:24875"/>
    </ligand>
</feature>
<dbReference type="AlphaFoldDB" id="A0A846WQT7"/>
<dbReference type="Gene3D" id="2.60.120.10">
    <property type="entry name" value="Jelly Rolls"/>
    <property type="match status" value="2"/>
</dbReference>
<keyword evidence="2" id="KW-0479">Metal-binding</keyword>
<dbReference type="SUPFAM" id="SSF51182">
    <property type="entry name" value="RmlC-like cupins"/>
    <property type="match status" value="1"/>
</dbReference>
<feature type="binding site" evidence="2">
    <location>
        <position position="65"/>
    </location>
    <ligand>
        <name>Fe cation</name>
        <dbReference type="ChEBI" id="CHEBI:24875"/>
    </ligand>
</feature>
<dbReference type="InterPro" id="IPR014710">
    <property type="entry name" value="RmlC-like_jellyroll"/>
</dbReference>
<protein>
    <submittedName>
        <fullName evidence="6">Pirin family protein</fullName>
    </submittedName>
</protein>
<keyword evidence="2" id="KW-0408">Iron</keyword>
<dbReference type="Pfam" id="PF17954">
    <property type="entry name" value="Pirin_C_2"/>
    <property type="match status" value="1"/>
</dbReference>
<evidence type="ECO:0000259" key="5">
    <source>
        <dbReference type="Pfam" id="PF17954"/>
    </source>
</evidence>